<dbReference type="VEuPathDB" id="VectorBase:HLOH_057358"/>
<dbReference type="PANTHER" id="PTHR15427:SF33">
    <property type="entry name" value="COLLAGEN IV NC1 DOMAIN-CONTAINING PROTEIN"/>
    <property type="match status" value="1"/>
</dbReference>
<evidence type="ECO:0000313" key="6">
    <source>
        <dbReference type="Proteomes" id="UP000821853"/>
    </source>
</evidence>
<dbReference type="PANTHER" id="PTHR15427">
    <property type="entry name" value="EMILIN ELASTIN MICROFIBRIL INTERFACE-LOCATED PROTEIN ELASTIN MICROFIBRIL INTERFACER"/>
    <property type="match status" value="1"/>
</dbReference>
<sequence>MAIVEKFQFSNPPLSFFSFIFFFRCSQPGLFYFTFAAMAPTRGSYRISLRKNRVPVVTAFASDTGFSWASNSAVLYLAQNDLVYLYLEDGTIHESTASNRAFTTFSGFQIGSDMLLGRNPELVDAAEGQLSPPDPFDDIFARMAYYETPRNASEASD</sequence>
<keyword evidence="3" id="KW-1133">Transmembrane helix</keyword>
<evidence type="ECO:0000256" key="3">
    <source>
        <dbReference type="SAM" id="Phobius"/>
    </source>
</evidence>
<keyword evidence="3" id="KW-0812">Transmembrane</keyword>
<protein>
    <recommendedName>
        <fullName evidence="4">C1q domain-containing protein</fullName>
    </recommendedName>
</protein>
<gene>
    <name evidence="5" type="ORF">HPB48_008281</name>
</gene>
<proteinExistence type="predicted"/>
<dbReference type="SUPFAM" id="SSF49842">
    <property type="entry name" value="TNF-like"/>
    <property type="match status" value="1"/>
</dbReference>
<comment type="subcellular location">
    <subcellularLocation>
        <location evidence="1">Secreted</location>
    </subcellularLocation>
</comment>
<dbReference type="Pfam" id="PF00386">
    <property type="entry name" value="C1q"/>
    <property type="match status" value="1"/>
</dbReference>
<dbReference type="PROSITE" id="PS50871">
    <property type="entry name" value="C1Q"/>
    <property type="match status" value="1"/>
</dbReference>
<evidence type="ECO:0000256" key="1">
    <source>
        <dbReference type="ARBA" id="ARBA00004613"/>
    </source>
</evidence>
<evidence type="ECO:0000313" key="5">
    <source>
        <dbReference type="EMBL" id="KAH9377116.1"/>
    </source>
</evidence>
<organism evidence="5 6">
    <name type="scientific">Haemaphysalis longicornis</name>
    <name type="common">Bush tick</name>
    <dbReference type="NCBI Taxonomy" id="44386"/>
    <lineage>
        <taxon>Eukaryota</taxon>
        <taxon>Metazoa</taxon>
        <taxon>Ecdysozoa</taxon>
        <taxon>Arthropoda</taxon>
        <taxon>Chelicerata</taxon>
        <taxon>Arachnida</taxon>
        <taxon>Acari</taxon>
        <taxon>Parasitiformes</taxon>
        <taxon>Ixodida</taxon>
        <taxon>Ixodoidea</taxon>
        <taxon>Ixodidae</taxon>
        <taxon>Haemaphysalinae</taxon>
        <taxon>Haemaphysalis</taxon>
    </lineage>
</organism>
<dbReference type="InterPro" id="IPR008983">
    <property type="entry name" value="Tumour_necrosis_fac-like_dom"/>
</dbReference>
<feature type="transmembrane region" description="Helical" evidence="3">
    <location>
        <begin position="16"/>
        <end position="39"/>
    </location>
</feature>
<comment type="caution">
    <text evidence="5">The sequence shown here is derived from an EMBL/GenBank/DDBJ whole genome shotgun (WGS) entry which is preliminary data.</text>
</comment>
<reference evidence="5 6" key="1">
    <citation type="journal article" date="2020" name="Cell">
        <title>Large-Scale Comparative Analyses of Tick Genomes Elucidate Their Genetic Diversity and Vector Capacities.</title>
        <authorList>
            <consortium name="Tick Genome and Microbiome Consortium (TIGMIC)"/>
            <person name="Jia N."/>
            <person name="Wang J."/>
            <person name="Shi W."/>
            <person name="Du L."/>
            <person name="Sun Y."/>
            <person name="Zhan W."/>
            <person name="Jiang J.F."/>
            <person name="Wang Q."/>
            <person name="Zhang B."/>
            <person name="Ji P."/>
            <person name="Bell-Sakyi L."/>
            <person name="Cui X.M."/>
            <person name="Yuan T.T."/>
            <person name="Jiang B.G."/>
            <person name="Yang W.F."/>
            <person name="Lam T.T."/>
            <person name="Chang Q.C."/>
            <person name="Ding S.J."/>
            <person name="Wang X.J."/>
            <person name="Zhu J.G."/>
            <person name="Ruan X.D."/>
            <person name="Zhao L."/>
            <person name="Wei J.T."/>
            <person name="Ye R.Z."/>
            <person name="Que T.C."/>
            <person name="Du C.H."/>
            <person name="Zhou Y.H."/>
            <person name="Cheng J.X."/>
            <person name="Dai P.F."/>
            <person name="Guo W.B."/>
            <person name="Han X.H."/>
            <person name="Huang E.J."/>
            <person name="Li L.F."/>
            <person name="Wei W."/>
            <person name="Gao Y.C."/>
            <person name="Liu J.Z."/>
            <person name="Shao H.Z."/>
            <person name="Wang X."/>
            <person name="Wang C.C."/>
            <person name="Yang T.C."/>
            <person name="Huo Q.B."/>
            <person name="Li W."/>
            <person name="Chen H.Y."/>
            <person name="Chen S.E."/>
            <person name="Zhou L.G."/>
            <person name="Ni X.B."/>
            <person name="Tian J.H."/>
            <person name="Sheng Y."/>
            <person name="Liu T."/>
            <person name="Pan Y.S."/>
            <person name="Xia L.Y."/>
            <person name="Li J."/>
            <person name="Zhao F."/>
            <person name="Cao W.C."/>
        </authorList>
    </citation>
    <scope>NUCLEOTIDE SEQUENCE [LARGE SCALE GENOMIC DNA]</scope>
    <source>
        <strain evidence="5">HaeL-2018</strain>
    </source>
</reference>
<name>A0A9J6GS79_HAELO</name>
<dbReference type="InterPro" id="IPR001073">
    <property type="entry name" value="C1q_dom"/>
</dbReference>
<dbReference type="EMBL" id="JABSTR010000008">
    <property type="protein sequence ID" value="KAH9377116.1"/>
    <property type="molecule type" value="Genomic_DNA"/>
</dbReference>
<keyword evidence="3" id="KW-0472">Membrane</keyword>
<dbReference type="OrthoDB" id="10070467at2759"/>
<keyword evidence="6" id="KW-1185">Reference proteome</keyword>
<keyword evidence="2" id="KW-0964">Secreted</keyword>
<dbReference type="InterPro" id="IPR050392">
    <property type="entry name" value="Collagen/C1q_domain"/>
</dbReference>
<accession>A0A9J6GS79</accession>
<evidence type="ECO:0000259" key="4">
    <source>
        <dbReference type="PROSITE" id="PS50871"/>
    </source>
</evidence>
<dbReference type="Proteomes" id="UP000821853">
    <property type="component" value="Unassembled WGS sequence"/>
</dbReference>
<dbReference type="AlphaFoldDB" id="A0A9J6GS79"/>
<dbReference type="PRINTS" id="PR00007">
    <property type="entry name" value="COMPLEMNTC1Q"/>
</dbReference>
<evidence type="ECO:0000256" key="2">
    <source>
        <dbReference type="ARBA" id="ARBA00022525"/>
    </source>
</evidence>
<dbReference type="GO" id="GO:0005581">
    <property type="term" value="C:collagen trimer"/>
    <property type="evidence" value="ECO:0007669"/>
    <property type="project" value="UniProtKB-KW"/>
</dbReference>
<feature type="domain" description="C1q" evidence="4">
    <location>
        <begin position="1"/>
        <end position="116"/>
    </location>
</feature>
<dbReference type="SMART" id="SM00110">
    <property type="entry name" value="C1Q"/>
    <property type="match status" value="1"/>
</dbReference>
<dbReference type="Gene3D" id="2.60.120.40">
    <property type="match status" value="1"/>
</dbReference>